<evidence type="ECO:0000256" key="2">
    <source>
        <dbReference type="ARBA" id="ARBA00022741"/>
    </source>
</evidence>
<evidence type="ECO:0000313" key="8">
    <source>
        <dbReference type="EMBL" id="MFD1180325.1"/>
    </source>
</evidence>
<evidence type="ECO:0000259" key="7">
    <source>
        <dbReference type="Pfam" id="PF00350"/>
    </source>
</evidence>
<dbReference type="EMBL" id="JBHTKZ010000002">
    <property type="protein sequence ID" value="MFD1180325.1"/>
    <property type="molecule type" value="Genomic_DNA"/>
</dbReference>
<organism evidence="8 9">
    <name type="scientific">Paenibacillus timonensis</name>
    <dbReference type="NCBI Taxonomy" id="225915"/>
    <lineage>
        <taxon>Bacteria</taxon>
        <taxon>Bacillati</taxon>
        <taxon>Bacillota</taxon>
        <taxon>Bacilli</taxon>
        <taxon>Bacillales</taxon>
        <taxon>Paenibacillaceae</taxon>
        <taxon>Paenibacillus</taxon>
    </lineage>
</organism>
<keyword evidence="2" id="KW-0547">Nucleotide-binding</keyword>
<feature type="domain" description="Dynamin N-terminal" evidence="7">
    <location>
        <begin position="50"/>
        <end position="201"/>
    </location>
</feature>
<comment type="subcellular location">
    <subcellularLocation>
        <location evidence="1">Membrane</location>
    </subcellularLocation>
</comment>
<dbReference type="SUPFAM" id="SSF52540">
    <property type="entry name" value="P-loop containing nucleoside triphosphate hydrolases"/>
    <property type="match status" value="2"/>
</dbReference>
<evidence type="ECO:0000313" key="9">
    <source>
        <dbReference type="Proteomes" id="UP001597211"/>
    </source>
</evidence>
<dbReference type="Gene3D" id="3.40.50.300">
    <property type="entry name" value="P-loop containing nucleotide triphosphate hydrolases"/>
    <property type="match status" value="2"/>
</dbReference>
<reference evidence="9" key="1">
    <citation type="journal article" date="2019" name="Int. J. Syst. Evol. Microbiol.">
        <title>The Global Catalogue of Microorganisms (GCM) 10K type strain sequencing project: providing services to taxonomists for standard genome sequencing and annotation.</title>
        <authorList>
            <consortium name="The Broad Institute Genomics Platform"/>
            <consortium name="The Broad Institute Genome Sequencing Center for Infectious Disease"/>
            <person name="Wu L."/>
            <person name="Ma J."/>
        </authorList>
    </citation>
    <scope>NUCLEOTIDE SEQUENCE [LARGE SCALE GENOMIC DNA]</scope>
    <source>
        <strain evidence="9">CCUG 48216</strain>
    </source>
</reference>
<name>A0ABW3S7Z9_9BACL</name>
<keyword evidence="9" id="KW-1185">Reference proteome</keyword>
<keyword evidence="3" id="KW-0378">Hydrolase</keyword>
<keyword evidence="5" id="KW-0472">Membrane</keyword>
<dbReference type="Proteomes" id="UP001597211">
    <property type="component" value="Unassembled WGS sequence"/>
</dbReference>
<sequence>MDRTMTETEHTLQERLHRLRDLLDGEGDLAAAAELREVGDKLGRRELVAAFCGHFSAGKSSLINALSGKAVMPASPLPTSANVVLIREGEPRALLTPADPAKTKVEVPVEQVAAYCRNGEEYARVELWDRVELPPRGGVLLDTPGVDSNDAGHAMATHSALHLADVVFYVMDYNHVSSETNLSFAKSLSDYGKPVYMVVNQIDKHREEELAFEDYQASVSQAFRAWNIAAQGIFYISLKRDDAPGNMLPQLKEVIRVLFDRGDGLLEYGAYASAAQSVEGYLARAAEAEQARREQLEAEVGGETDVTALEEELRQLESADSSGDQAWESRRQEWLRRIGSLLETAQLMTPPLRELAGRFLESRAPGFKAKGWFTGGKTEAEKLGRQSEFLQALGEQVQAQLDWHVRQELRTIGQELELWGEDWERQLDEWMPKPAEAWITEPLPGGAMLSGESTLHYAAAVGAGIVARYRRAAAGVIDALLAAPSPRRAAEAAAALARRAELAARLPAARALAQLDAAAEARAARCAALLGAPVPLTPGLLPGVRAGMAAPRATGRGAGAPAAAAKAAASTTAAAPPPQAEAAGGHAPAATAPAPAAPPAAPARGRALAAAARLTAAAERLAPHPAFGTGVRELTRRAAELRGGVFTVALFGAFSAGKSSFASALLGEAVLPVSPHPTTAAIIRVMAPAGGQRHNTAAVKFKSAEAIREDLSYSFQALGLGAWSETAWLEAVRRLKPEDIPAAGRAHYSFLKAAEAGWAASAERLGQVEIVEVEQFRGYAANETKACFVAEIDFYYRCPLTEQGIVLVDTPGADSIHARHTGVTFQYMKDSDAIIFVTYYNHAFSRADKQLLSQLGRMKGSFALDKMFFVVNAADLAASEEELGSVVEHVRDGLRSAGIQQPNVFAVSSLRAMAAGRENAADDPGFFLFRQRFSAFLEQDLGNLAVSSAAEMMKQMQDRLFKWTEAAGQNAENAEQMLAALRGRRDIFERAVAEFVQVDVGREWSQENAELLFHVVQRVRLQALELFAEFFHPSLLQEHNGPLKRNFTVAMRGWLDQISGELERELLATTLRLERKAEALLRREAEAWCRRHEAALDMPLSYAKGDTGWNTPAIPEGLLDAGTLAPETYWSYFKNPKAFFEGGGRMVLRAKLEEPLLAKLKEIVEGMETFFREHYEREIAFRKEQTAETFRGLWAEWEQSIQDSKASPEELAHWKGILGQIGRDVEEMEAFYEK</sequence>
<dbReference type="InterPro" id="IPR045063">
    <property type="entry name" value="Dynamin_N"/>
</dbReference>
<evidence type="ECO:0000256" key="1">
    <source>
        <dbReference type="ARBA" id="ARBA00004370"/>
    </source>
</evidence>
<dbReference type="CDD" id="cd09912">
    <property type="entry name" value="DLP_2"/>
    <property type="match status" value="2"/>
</dbReference>
<dbReference type="RefSeq" id="WP_240267486.1">
    <property type="nucleotide sequence ID" value="NZ_JAKSXN010000001.1"/>
</dbReference>
<feature type="region of interest" description="Disordered" evidence="6">
    <location>
        <begin position="569"/>
        <end position="603"/>
    </location>
</feature>
<dbReference type="Pfam" id="PF00350">
    <property type="entry name" value="Dynamin_N"/>
    <property type="match status" value="2"/>
</dbReference>
<accession>A0ABW3S7Z9</accession>
<dbReference type="InterPro" id="IPR027094">
    <property type="entry name" value="Mitofusin_fam"/>
</dbReference>
<evidence type="ECO:0000256" key="3">
    <source>
        <dbReference type="ARBA" id="ARBA00022801"/>
    </source>
</evidence>
<dbReference type="PANTHER" id="PTHR10465">
    <property type="entry name" value="TRANSMEMBRANE GTPASE FZO1"/>
    <property type="match status" value="1"/>
</dbReference>
<protein>
    <submittedName>
        <fullName evidence="8">Dynamin family protein</fullName>
    </submittedName>
</protein>
<dbReference type="PANTHER" id="PTHR10465:SF0">
    <property type="entry name" value="SARCALUMENIN"/>
    <property type="match status" value="1"/>
</dbReference>
<feature type="domain" description="Dynamin N-terminal" evidence="7">
    <location>
        <begin position="648"/>
        <end position="873"/>
    </location>
</feature>
<proteinExistence type="predicted"/>
<comment type="caution">
    <text evidence="8">The sequence shown here is derived from an EMBL/GenBank/DDBJ whole genome shotgun (WGS) entry which is preliminary data.</text>
</comment>
<evidence type="ECO:0000256" key="4">
    <source>
        <dbReference type="ARBA" id="ARBA00023134"/>
    </source>
</evidence>
<evidence type="ECO:0000256" key="6">
    <source>
        <dbReference type="SAM" id="MobiDB-lite"/>
    </source>
</evidence>
<gene>
    <name evidence="8" type="ORF">ACFQ2Z_03040</name>
</gene>
<evidence type="ECO:0000256" key="5">
    <source>
        <dbReference type="ARBA" id="ARBA00023136"/>
    </source>
</evidence>
<dbReference type="InterPro" id="IPR027417">
    <property type="entry name" value="P-loop_NTPase"/>
</dbReference>
<feature type="compositionally biased region" description="Low complexity" evidence="6">
    <location>
        <begin position="569"/>
        <end position="594"/>
    </location>
</feature>
<keyword evidence="4" id="KW-0342">GTP-binding</keyword>